<organism evidence="2 3">
    <name type="scientific">Astyanax mexicanus</name>
    <name type="common">Blind cave fish</name>
    <name type="synonym">Astyanax fasciatus mexicanus</name>
    <dbReference type="NCBI Taxonomy" id="7994"/>
    <lineage>
        <taxon>Eukaryota</taxon>
        <taxon>Metazoa</taxon>
        <taxon>Chordata</taxon>
        <taxon>Craniata</taxon>
        <taxon>Vertebrata</taxon>
        <taxon>Euteleostomi</taxon>
        <taxon>Actinopterygii</taxon>
        <taxon>Neopterygii</taxon>
        <taxon>Teleostei</taxon>
        <taxon>Ostariophysi</taxon>
        <taxon>Characiformes</taxon>
        <taxon>Characoidei</taxon>
        <taxon>Acestrorhamphidae</taxon>
        <taxon>Acestrorhamphinae</taxon>
        <taxon>Astyanax</taxon>
    </lineage>
</organism>
<protein>
    <submittedName>
        <fullName evidence="2">Uncharacterized protein</fullName>
    </submittedName>
</protein>
<dbReference type="Gene3D" id="2.30.40.10">
    <property type="entry name" value="Urease, subunit C, domain 1"/>
    <property type="match status" value="1"/>
</dbReference>
<reference evidence="2" key="1">
    <citation type="submission" date="2025-08" db="UniProtKB">
        <authorList>
            <consortium name="Ensembl"/>
        </authorList>
    </citation>
    <scope>IDENTIFICATION</scope>
</reference>
<dbReference type="GO" id="GO:0005829">
    <property type="term" value="C:cytosol"/>
    <property type="evidence" value="ECO:0007669"/>
    <property type="project" value="TreeGrafter"/>
</dbReference>
<evidence type="ECO:0000256" key="1">
    <source>
        <dbReference type="ARBA" id="ARBA00008829"/>
    </source>
</evidence>
<evidence type="ECO:0000313" key="3">
    <source>
        <dbReference type="Proteomes" id="UP000694621"/>
    </source>
</evidence>
<dbReference type="Gene3D" id="3.20.20.140">
    <property type="entry name" value="Metal-dependent hydrolases"/>
    <property type="match status" value="1"/>
</dbReference>
<dbReference type="PANTHER" id="PTHR11647">
    <property type="entry name" value="HYDRANTOINASE/DIHYDROPYRIMIDINASE FAMILY MEMBER"/>
    <property type="match status" value="1"/>
</dbReference>
<sequence length="161" mass="17346">EGLHQYQTNPSLNIGERLLIKGGCVINDDQSMVADVLVEDGVIKQVGDSVTVAGDVRVMEAGGCLVMPGGVDVNTCLQKPYLGTMPADDFYLGSRAALAGGTTMIIDHVCVQRGESLLQVFEQYRDAAVKTSCCDFSLHVDVPDWSDSTREELHTLVQEKG</sequence>
<proteinExistence type="inferred from homology"/>
<dbReference type="AlphaFoldDB" id="A0A8B9J4S6"/>
<dbReference type="SUPFAM" id="SSF51556">
    <property type="entry name" value="Metallo-dependent hydrolases"/>
    <property type="match status" value="1"/>
</dbReference>
<dbReference type="Ensembl" id="ENSAMXT00005002796.1">
    <property type="protein sequence ID" value="ENSAMXP00005002504.1"/>
    <property type="gene ID" value="ENSAMXG00005001422.1"/>
</dbReference>
<dbReference type="InterPro" id="IPR011059">
    <property type="entry name" value="Metal-dep_hydrolase_composite"/>
</dbReference>
<dbReference type="GO" id="GO:0016812">
    <property type="term" value="F:hydrolase activity, acting on carbon-nitrogen (but not peptide) bonds, in cyclic amides"/>
    <property type="evidence" value="ECO:0007669"/>
    <property type="project" value="TreeGrafter"/>
</dbReference>
<evidence type="ECO:0000313" key="2">
    <source>
        <dbReference type="Ensembl" id="ENSAMXP00005002504.1"/>
    </source>
</evidence>
<dbReference type="SUPFAM" id="SSF51338">
    <property type="entry name" value="Composite domain of metallo-dependent hydrolases"/>
    <property type="match status" value="1"/>
</dbReference>
<dbReference type="Proteomes" id="UP000694621">
    <property type="component" value="Unplaced"/>
</dbReference>
<dbReference type="PANTHER" id="PTHR11647:SF54">
    <property type="entry name" value="DIHYDROPYRIMIDINASE-RELATED PROTEIN 1"/>
    <property type="match status" value="1"/>
</dbReference>
<name>A0A8B9J4S6_ASTMX</name>
<accession>A0A8B9J4S6</accession>
<dbReference type="InterPro" id="IPR032466">
    <property type="entry name" value="Metal_Hydrolase"/>
</dbReference>
<dbReference type="FunFam" id="3.20.20.140:FF:000174">
    <property type="entry name" value="Dihydropyrimidinase-related protein 2"/>
    <property type="match status" value="1"/>
</dbReference>
<comment type="similarity">
    <text evidence="1">Belongs to the metallo-dependent hydrolases superfamily. Hydantoinase/dihydropyrimidinase family.</text>
</comment>
<dbReference type="InterPro" id="IPR050378">
    <property type="entry name" value="Metallo-dep_Hydrolases_sf"/>
</dbReference>